<evidence type="ECO:0000256" key="1">
    <source>
        <dbReference type="SAM" id="Phobius"/>
    </source>
</evidence>
<evidence type="ECO:0000313" key="3">
    <source>
        <dbReference type="Proteomes" id="UP001597461"/>
    </source>
</evidence>
<accession>A0ABW5MH60</accession>
<sequence length="445" mass="52614">MDLFKILNTRELASSIWVTISIVFFLIVPSKQKELVTIIKGIFSRKFTTVYILAALYCAMSCTILYFIKAWDTSLVKDSLFWMFFAALPMMYKSARSKNIREYFGSTLKSLLTVTVVLEFLMGLHTFSIWLELLLVPISFLLFVLTIFSKQKPEYSQVQWLFEWTTTIIGVLIVMFEFRYVTTHINDFLKLAYLKQFTLPILLSLLFIPFLYLLVIYIRFEETFAILTVRFQNNPNQLYTKILIIRFFLNDLEGLKRWRQYIFRTHPQTKKAIKDSIKEIKELQQIEKNPPIIPLAEGWSPYWVKNILKEVGIHTEYYMHYFEDEWGVTSNNLHLTEDFLANDIIYNISGNRKAVTQLKLRLMVFDLSKKANSHEQFLFYIALLWKKIFDTDLPRSILQAVMVGKKFRHLEKGCKIEVDLEEYNTALNGYELKFKIIHAAHPVFE</sequence>
<dbReference type="RefSeq" id="WP_379077473.1">
    <property type="nucleotide sequence ID" value="NZ_JBHULL010000007.1"/>
</dbReference>
<name>A0ABW5MH60_9SPHI</name>
<dbReference type="Proteomes" id="UP001597461">
    <property type="component" value="Unassembled WGS sequence"/>
</dbReference>
<keyword evidence="1" id="KW-0472">Membrane</keyword>
<feature type="transmembrane region" description="Helical" evidence="1">
    <location>
        <begin position="201"/>
        <end position="220"/>
    </location>
</feature>
<dbReference type="EMBL" id="JBHULL010000007">
    <property type="protein sequence ID" value="MFD2582479.1"/>
    <property type="molecule type" value="Genomic_DNA"/>
</dbReference>
<feature type="transmembrane region" description="Helical" evidence="1">
    <location>
        <begin position="103"/>
        <end position="121"/>
    </location>
</feature>
<feature type="transmembrane region" description="Helical" evidence="1">
    <location>
        <begin position="127"/>
        <end position="148"/>
    </location>
</feature>
<keyword evidence="1" id="KW-0812">Transmembrane</keyword>
<proteinExistence type="predicted"/>
<evidence type="ECO:0000313" key="2">
    <source>
        <dbReference type="EMBL" id="MFD2582479.1"/>
    </source>
</evidence>
<feature type="transmembrane region" description="Helical" evidence="1">
    <location>
        <begin position="50"/>
        <end position="68"/>
    </location>
</feature>
<reference evidence="3" key="1">
    <citation type="journal article" date="2019" name="Int. J. Syst. Evol. Microbiol.">
        <title>The Global Catalogue of Microorganisms (GCM) 10K type strain sequencing project: providing services to taxonomists for standard genome sequencing and annotation.</title>
        <authorList>
            <consortium name="The Broad Institute Genomics Platform"/>
            <consortium name="The Broad Institute Genome Sequencing Center for Infectious Disease"/>
            <person name="Wu L."/>
            <person name="Ma J."/>
        </authorList>
    </citation>
    <scope>NUCLEOTIDE SEQUENCE [LARGE SCALE GENOMIC DNA]</scope>
    <source>
        <strain evidence="3">KCTC 42866</strain>
    </source>
</reference>
<protein>
    <submittedName>
        <fullName evidence="2">Uncharacterized protein</fullName>
    </submittedName>
</protein>
<keyword evidence="1" id="KW-1133">Transmembrane helix</keyword>
<organism evidence="2 3">
    <name type="scientific">Pedobacter vanadiisoli</name>
    <dbReference type="NCBI Taxonomy" id="1761975"/>
    <lineage>
        <taxon>Bacteria</taxon>
        <taxon>Pseudomonadati</taxon>
        <taxon>Bacteroidota</taxon>
        <taxon>Sphingobacteriia</taxon>
        <taxon>Sphingobacteriales</taxon>
        <taxon>Sphingobacteriaceae</taxon>
        <taxon>Pedobacter</taxon>
    </lineage>
</organism>
<comment type="caution">
    <text evidence="2">The sequence shown here is derived from an EMBL/GenBank/DDBJ whole genome shotgun (WGS) entry which is preliminary data.</text>
</comment>
<feature type="transmembrane region" description="Helical" evidence="1">
    <location>
        <begin position="160"/>
        <end position="181"/>
    </location>
</feature>
<feature type="transmembrane region" description="Helical" evidence="1">
    <location>
        <begin position="12"/>
        <end position="29"/>
    </location>
</feature>
<keyword evidence="3" id="KW-1185">Reference proteome</keyword>
<gene>
    <name evidence="2" type="ORF">ACFSR6_08270</name>
</gene>